<dbReference type="HOGENOM" id="CLU_1115918_0_0_1"/>
<evidence type="ECO:0000313" key="3">
    <source>
        <dbReference type="Proteomes" id="UP000000689"/>
    </source>
</evidence>
<dbReference type="OrthoDB" id="4066852at2759"/>
<dbReference type="RefSeq" id="XP_003667759.1">
    <property type="nucleotide sequence ID" value="XM_003667711.1"/>
</dbReference>
<dbReference type="GeneID" id="11495526"/>
<dbReference type="GO" id="GO:0035861">
    <property type="term" value="C:site of double-strand break"/>
    <property type="evidence" value="ECO:0007669"/>
    <property type="project" value="EnsemblFungi"/>
</dbReference>
<keyword evidence="3" id="KW-1185">Reference proteome</keyword>
<sequence length="302" mass="35356">MSSDNYKELNYSELFKNLIIPREQSTKKPSENKTVREDGDEDAMIINDNIITFLYYLFPRELFIKALSLIESNDMFIYVLLPNHIDPSMENNKDKNNTYITKTFDDKADKDNMASRSKTIDNNDADDTVEKTKSNEPTRTSIDSIKLIDMLYDEDNDDDDSLIYELIIKSSNDRIPPITTTLKNWNCSCVEFTEHFRKGMMMKNNIDEEMKLIDRFIKIIDDPTKFSNDIFAKIDKFSLSKQYYFDLIKNKGIICPHLLAYSILLKSSKQVLKYFILNKADVILIPITNMDEWLKLHINIII</sequence>
<dbReference type="GO" id="GO:0000730">
    <property type="term" value="P:DNA recombinase assembly"/>
    <property type="evidence" value="ECO:0007669"/>
    <property type="project" value="EnsemblFungi"/>
</dbReference>
<protein>
    <recommendedName>
        <fullName evidence="4">Suppressor of hydroxyurea sensitivity protein 2</fullName>
    </recommendedName>
</protein>
<proteinExistence type="predicted"/>
<dbReference type="eggNOG" id="ENOG502S0XB">
    <property type="taxonomic scope" value="Eukaryota"/>
</dbReference>
<gene>
    <name evidence="2" type="primary">NDAI0A03590</name>
    <name evidence="2" type="ordered locus">NDAI_0A03590</name>
</gene>
<evidence type="ECO:0000256" key="1">
    <source>
        <dbReference type="SAM" id="MobiDB-lite"/>
    </source>
</evidence>
<accession>G0W3X8</accession>
<feature type="region of interest" description="Disordered" evidence="1">
    <location>
        <begin position="111"/>
        <end position="137"/>
    </location>
</feature>
<organism evidence="2 3">
    <name type="scientific">Naumovozyma dairenensis (strain ATCC 10597 / BCRC 20456 / CBS 421 / NBRC 0211 / NRRL Y-12639)</name>
    <name type="common">Saccharomyces dairenensis</name>
    <dbReference type="NCBI Taxonomy" id="1071378"/>
    <lineage>
        <taxon>Eukaryota</taxon>
        <taxon>Fungi</taxon>
        <taxon>Dikarya</taxon>
        <taxon>Ascomycota</taxon>
        <taxon>Saccharomycotina</taxon>
        <taxon>Saccharomycetes</taxon>
        <taxon>Saccharomycetales</taxon>
        <taxon>Saccharomycetaceae</taxon>
        <taxon>Naumovozyma</taxon>
    </lineage>
</organism>
<name>G0W3X8_NAUDC</name>
<reference evidence="2 3" key="1">
    <citation type="journal article" date="2011" name="Proc. Natl. Acad. Sci. U.S.A.">
        <title>Evolutionary erosion of yeast sex chromosomes by mating-type switching accidents.</title>
        <authorList>
            <person name="Gordon J.L."/>
            <person name="Armisen D."/>
            <person name="Proux-Wera E."/>
            <person name="Oheigeartaigh S.S."/>
            <person name="Byrne K.P."/>
            <person name="Wolfe K.H."/>
        </authorList>
    </citation>
    <scope>NUCLEOTIDE SEQUENCE [LARGE SCALE GENOMIC DNA]</scope>
    <source>
        <strain evidence="3">ATCC 10597 / BCRC 20456 / CBS 421 / NBRC 0211 / NRRL Y-12639</strain>
    </source>
</reference>
<feature type="compositionally biased region" description="Basic and acidic residues" evidence="1">
    <location>
        <begin position="111"/>
        <end position="121"/>
    </location>
</feature>
<dbReference type="OMA" id="WLKLHLN"/>
<dbReference type="GO" id="GO:0043007">
    <property type="term" value="P:maintenance of rDNA"/>
    <property type="evidence" value="ECO:0007669"/>
    <property type="project" value="EnsemblFungi"/>
</dbReference>
<evidence type="ECO:0008006" key="4">
    <source>
        <dbReference type="Google" id="ProtNLM"/>
    </source>
</evidence>
<evidence type="ECO:0000313" key="2">
    <source>
        <dbReference type="EMBL" id="CCD22516.1"/>
    </source>
</evidence>
<dbReference type="AlphaFoldDB" id="G0W3X8"/>
<dbReference type="KEGG" id="ndi:NDAI_0A03590"/>
<dbReference type="EMBL" id="HE580267">
    <property type="protein sequence ID" value="CCD22516.1"/>
    <property type="molecule type" value="Genomic_DNA"/>
</dbReference>
<dbReference type="Proteomes" id="UP000000689">
    <property type="component" value="Chromosome 1"/>
</dbReference>
<dbReference type="STRING" id="1071378.G0W3X8"/>
<dbReference type="GO" id="GO:0097196">
    <property type="term" value="C:Shu complex"/>
    <property type="evidence" value="ECO:0007669"/>
    <property type="project" value="EnsemblFungi"/>
</dbReference>